<dbReference type="SUPFAM" id="SSF47648">
    <property type="entry name" value="Nucleoside phosphorylase/phosphoribosyltransferase N-terminal domain"/>
    <property type="match status" value="1"/>
</dbReference>
<dbReference type="GO" id="GO:0004048">
    <property type="term" value="F:anthranilate phosphoribosyltransferase activity"/>
    <property type="evidence" value="ECO:0007669"/>
    <property type="project" value="UniProtKB-EC"/>
</dbReference>
<dbReference type="PANTHER" id="PTHR43285:SF2">
    <property type="entry name" value="ANTHRANILATE PHOSPHORIBOSYLTRANSFERASE"/>
    <property type="match status" value="1"/>
</dbReference>
<dbReference type="InterPro" id="IPR036320">
    <property type="entry name" value="Glycosyl_Trfase_fam3_N_dom_sf"/>
</dbReference>
<accession>A0ABY7GJZ1</accession>
<keyword evidence="4" id="KW-0460">Magnesium</keyword>
<comment type="catalytic activity">
    <reaction evidence="4">
        <text>N-(5-phospho-beta-D-ribosyl)anthranilate + diphosphate = 5-phospho-alpha-D-ribose 1-diphosphate + anthranilate</text>
        <dbReference type="Rhea" id="RHEA:11768"/>
        <dbReference type="ChEBI" id="CHEBI:16567"/>
        <dbReference type="ChEBI" id="CHEBI:18277"/>
        <dbReference type="ChEBI" id="CHEBI:33019"/>
        <dbReference type="ChEBI" id="CHEBI:58017"/>
        <dbReference type="EC" id="2.4.2.18"/>
    </reaction>
</comment>
<evidence type="ECO:0000256" key="2">
    <source>
        <dbReference type="ARBA" id="ARBA00022679"/>
    </source>
</evidence>
<comment type="function">
    <text evidence="4">Catalyzes the transfer of the phosphoribosyl group of 5-phosphorylribose-1-pyrophosphate (PRPP) to anthranilate to yield N-(5'-phosphoribosyl)-anthranilate (PRA).</text>
</comment>
<dbReference type="SUPFAM" id="SSF52418">
    <property type="entry name" value="Nucleoside phosphorylase/phosphoribosyltransferase catalytic domain"/>
    <property type="match status" value="1"/>
</dbReference>
<dbReference type="EC" id="2.4.2.18" evidence="4"/>
<proteinExistence type="inferred from homology"/>
<evidence type="ECO:0000256" key="4">
    <source>
        <dbReference type="HAMAP-Rule" id="MF_00211"/>
    </source>
</evidence>
<keyword evidence="3 4" id="KW-0822">Tryptophan biosynthesis</keyword>
<feature type="binding site" evidence="4">
    <location>
        <position position="226"/>
    </location>
    <ligand>
        <name>Mg(2+)</name>
        <dbReference type="ChEBI" id="CHEBI:18420"/>
        <label>2</label>
    </ligand>
</feature>
<protein>
    <recommendedName>
        <fullName evidence="4">Anthranilate phosphoribosyltransferase</fullName>
        <ecNumber evidence="4">2.4.2.18</ecNumber>
    </recommendedName>
</protein>
<feature type="binding site" evidence="4">
    <location>
        <position position="227"/>
    </location>
    <ligand>
        <name>Mg(2+)</name>
        <dbReference type="ChEBI" id="CHEBI:18420"/>
        <label>1</label>
    </ligand>
</feature>
<comment type="caution">
    <text evidence="4">Lacks conserved residue(s) required for the propagation of feature annotation.</text>
</comment>
<keyword evidence="1 4" id="KW-0328">Glycosyltransferase</keyword>
<feature type="binding site" evidence="4">
    <location>
        <position position="112"/>
    </location>
    <ligand>
        <name>anthranilate</name>
        <dbReference type="ChEBI" id="CHEBI:16567"/>
        <label>1</label>
    </ligand>
</feature>
<feature type="binding site" evidence="4">
    <location>
        <begin position="84"/>
        <end position="85"/>
    </location>
    <ligand>
        <name>5-phospho-alpha-D-ribose 1-diphosphate</name>
        <dbReference type="ChEBI" id="CHEBI:58017"/>
    </ligand>
</feature>
<feature type="binding site" evidence="4">
    <location>
        <position position="81"/>
    </location>
    <ligand>
        <name>5-phospho-alpha-D-ribose 1-diphosphate</name>
        <dbReference type="ChEBI" id="CHEBI:58017"/>
    </ligand>
</feature>
<dbReference type="EMBL" id="CP113517">
    <property type="protein sequence ID" value="WAR44883.1"/>
    <property type="molecule type" value="Genomic_DNA"/>
</dbReference>
<comment type="similarity">
    <text evidence="4">Belongs to the anthranilate phosphoribosyltransferase family.</text>
</comment>
<dbReference type="Gene3D" id="1.20.970.10">
    <property type="entry name" value="Transferase, Pyrimidine Nucleoside Phosphorylase, Chain C"/>
    <property type="match status" value="1"/>
</dbReference>
<dbReference type="NCBIfam" id="TIGR01245">
    <property type="entry name" value="trpD"/>
    <property type="match status" value="1"/>
</dbReference>
<gene>
    <name evidence="4 7" type="primary">trpD</name>
    <name evidence="7" type="ORF">NM686_021495</name>
</gene>
<dbReference type="Gene3D" id="3.40.1030.10">
    <property type="entry name" value="Nucleoside phosphorylase/phosphoribosyltransferase catalytic domain"/>
    <property type="match status" value="1"/>
</dbReference>
<comment type="cofactor">
    <cofactor evidence="4">
        <name>Mg(2+)</name>
        <dbReference type="ChEBI" id="CHEBI:18420"/>
    </cofactor>
    <text evidence="4">Binds 2 magnesium ions per monomer.</text>
</comment>
<feature type="domain" description="Glycosyl transferase family 3" evidence="5">
    <location>
        <begin position="74"/>
        <end position="325"/>
    </location>
</feature>
<keyword evidence="4" id="KW-0057">Aromatic amino acid biosynthesis</keyword>
<keyword evidence="8" id="KW-1185">Reference proteome</keyword>
<evidence type="ECO:0000256" key="1">
    <source>
        <dbReference type="ARBA" id="ARBA00022676"/>
    </source>
</evidence>
<feature type="binding site" evidence="4">
    <location>
        <position position="81"/>
    </location>
    <ligand>
        <name>anthranilate</name>
        <dbReference type="ChEBI" id="CHEBI:16567"/>
        <label>1</label>
    </ligand>
</feature>
<evidence type="ECO:0000259" key="6">
    <source>
        <dbReference type="Pfam" id="PF02885"/>
    </source>
</evidence>
<feature type="binding site" evidence="4">
    <location>
        <position position="121"/>
    </location>
    <ligand>
        <name>5-phospho-alpha-D-ribose 1-diphosphate</name>
        <dbReference type="ChEBI" id="CHEBI:58017"/>
    </ligand>
</feature>
<comment type="subunit">
    <text evidence="4">Homodimer.</text>
</comment>
<name>A0ABY7GJZ1_9GAMM</name>
<comment type="pathway">
    <text evidence="4">Amino-acid biosynthesis; L-tryptophan biosynthesis; L-tryptophan from chorismate: step 2/5.</text>
</comment>
<feature type="binding site" evidence="4">
    <location>
        <begin position="109"/>
        <end position="117"/>
    </location>
    <ligand>
        <name>5-phospho-alpha-D-ribose 1-diphosphate</name>
        <dbReference type="ChEBI" id="CHEBI:58017"/>
    </ligand>
</feature>
<evidence type="ECO:0000259" key="5">
    <source>
        <dbReference type="Pfam" id="PF00591"/>
    </source>
</evidence>
<feature type="binding site" evidence="4">
    <location>
        <position position="93"/>
    </location>
    <ligand>
        <name>Mg(2+)</name>
        <dbReference type="ChEBI" id="CHEBI:18420"/>
        <label>1</label>
    </ligand>
</feature>
<sequence>MQIQATLQKLLDKQNLASAEMRAVMHAMMAGELTDAQIAGFLIALRCKGETVEEIAAAVEVLRELVRHVSVQGEHVIDTCGTGGDGANTFNISTASAFVVAAAGGKVAKHGNRSVSSNCGSADVLEAAGINLDMPAEQVADCVNQIGVGFLFAAKHHSAVRHTVNARKQMGVRTLFNLIGPLSNPANAPHQLIGVFDKQWLVPVAEVLKKLGSRHVLVVHAEDGLDEISIAAPTDVAELKNGQVTSYRVTPEQFGLQRASLASLAITDAQSSLAIIRSVLNNQPGPALDIVALNAGAAIYAADLADTLADGIERAQLVIADGSALAKFEAMVAYSKTV</sequence>
<evidence type="ECO:0000313" key="7">
    <source>
        <dbReference type="EMBL" id="WAR44883.1"/>
    </source>
</evidence>
<feature type="binding site" evidence="4">
    <location>
        <begin position="91"/>
        <end position="94"/>
    </location>
    <ligand>
        <name>5-phospho-alpha-D-ribose 1-diphosphate</name>
        <dbReference type="ChEBI" id="CHEBI:58017"/>
    </ligand>
</feature>
<feature type="binding site" evidence="4">
    <location>
        <position position="227"/>
    </location>
    <ligand>
        <name>Mg(2+)</name>
        <dbReference type="ChEBI" id="CHEBI:18420"/>
        <label>2</label>
    </ligand>
</feature>
<dbReference type="InterPro" id="IPR035902">
    <property type="entry name" value="Nuc_phospho_transferase"/>
</dbReference>
<reference evidence="7" key="1">
    <citation type="submission" date="2022-11" db="EMBL/GenBank/DDBJ databases">
        <title>Methylomonas rapida sp. nov., Carotenoid-Producing Obligate Methanotrophs with High Growth Characteristics and Biotechnological Potential.</title>
        <authorList>
            <person name="Tikhonova E.N."/>
            <person name="Suleimanov R.Z."/>
            <person name="Miroshnikov K."/>
            <person name="Oshkin I.Y."/>
            <person name="Belova S.E."/>
            <person name="Danilova O.V."/>
            <person name="Ashikhmin A."/>
            <person name="Konopkin A."/>
            <person name="But S.Y."/>
            <person name="Khmelenina V.N."/>
            <person name="Kuznetsov N."/>
            <person name="Pimenov N.V."/>
            <person name="Dedysh S.N."/>
        </authorList>
    </citation>
    <scope>NUCLEOTIDE SEQUENCE</scope>
    <source>
        <strain evidence="7">MP1</strain>
    </source>
</reference>
<keyword evidence="4" id="KW-0479">Metal-binding</keyword>
<dbReference type="InterPro" id="IPR000312">
    <property type="entry name" value="Glycosyl_Trfase_fam3"/>
</dbReference>
<dbReference type="HAMAP" id="MF_00211">
    <property type="entry name" value="TrpD"/>
    <property type="match status" value="1"/>
</dbReference>
<dbReference type="PANTHER" id="PTHR43285">
    <property type="entry name" value="ANTHRANILATE PHOSPHORIBOSYLTRANSFERASE"/>
    <property type="match status" value="1"/>
</dbReference>
<feature type="binding site" evidence="4">
    <location>
        <position position="167"/>
    </location>
    <ligand>
        <name>anthranilate</name>
        <dbReference type="ChEBI" id="CHEBI:16567"/>
        <label>2</label>
    </ligand>
</feature>
<keyword evidence="4" id="KW-0028">Amino-acid biosynthesis</keyword>
<dbReference type="InterPro" id="IPR017459">
    <property type="entry name" value="Glycosyl_Trfase_fam3_N_dom"/>
</dbReference>
<dbReference type="RefSeq" id="WP_255189851.1">
    <property type="nucleotide sequence ID" value="NZ_CP113517.1"/>
</dbReference>
<organism evidence="7 8">
    <name type="scientific">Methylomonas rapida</name>
    <dbReference type="NCBI Taxonomy" id="2963939"/>
    <lineage>
        <taxon>Bacteria</taxon>
        <taxon>Pseudomonadati</taxon>
        <taxon>Pseudomonadota</taxon>
        <taxon>Gammaproteobacteria</taxon>
        <taxon>Methylococcales</taxon>
        <taxon>Methylococcaceae</taxon>
        <taxon>Methylomonas</taxon>
    </lineage>
</organism>
<dbReference type="Proteomes" id="UP001162780">
    <property type="component" value="Chromosome"/>
</dbReference>
<feature type="domain" description="Glycosyl transferase family 3 N-terminal" evidence="6">
    <location>
        <begin position="6"/>
        <end position="64"/>
    </location>
</feature>
<dbReference type="Pfam" id="PF00591">
    <property type="entry name" value="Glycos_transf_3"/>
    <property type="match status" value="1"/>
</dbReference>
<evidence type="ECO:0000256" key="3">
    <source>
        <dbReference type="ARBA" id="ARBA00022822"/>
    </source>
</evidence>
<dbReference type="Pfam" id="PF02885">
    <property type="entry name" value="Glycos_trans_3N"/>
    <property type="match status" value="1"/>
</dbReference>
<keyword evidence="2 4" id="KW-0808">Transferase</keyword>
<feature type="binding site" evidence="4">
    <location>
        <position position="89"/>
    </location>
    <ligand>
        <name>5-phospho-alpha-D-ribose 1-diphosphate</name>
        <dbReference type="ChEBI" id="CHEBI:58017"/>
    </ligand>
</feature>
<dbReference type="InterPro" id="IPR005940">
    <property type="entry name" value="Anthranilate_Pribosyl_Tfrase"/>
</dbReference>
<evidence type="ECO:0000313" key="8">
    <source>
        <dbReference type="Proteomes" id="UP001162780"/>
    </source>
</evidence>